<dbReference type="Proteomes" id="UP001196661">
    <property type="component" value="Unassembled WGS sequence"/>
</dbReference>
<keyword evidence="2" id="KW-1185">Reference proteome</keyword>
<dbReference type="EMBL" id="JADOER010000016">
    <property type="protein sequence ID" value="MBT9313770.1"/>
    <property type="molecule type" value="Genomic_DNA"/>
</dbReference>
<gene>
    <name evidence="1" type="ORF">IXB28_16285</name>
</gene>
<name>A0ABS5Y7C8_9CYAN</name>
<accession>A0ABS5Y7C8</accession>
<comment type="caution">
    <text evidence="1">The sequence shown here is derived from an EMBL/GenBank/DDBJ whole genome shotgun (WGS) entry which is preliminary data.</text>
</comment>
<evidence type="ECO:0000313" key="2">
    <source>
        <dbReference type="Proteomes" id="UP001196661"/>
    </source>
</evidence>
<reference evidence="1 2" key="1">
    <citation type="journal article" date="2021" name="Mar. Drugs">
        <title>Genome Reduction and Secondary Metabolism of the Marine Sponge-Associated Cyanobacterium Leptothoe.</title>
        <authorList>
            <person name="Konstantinou D."/>
            <person name="Popin R.V."/>
            <person name="Fewer D.P."/>
            <person name="Sivonen K."/>
            <person name="Gkelis S."/>
        </authorList>
    </citation>
    <scope>NUCLEOTIDE SEQUENCE [LARGE SCALE GENOMIC DNA]</scope>
    <source>
        <strain evidence="1 2">TAU-MAC 1615</strain>
    </source>
</reference>
<proteinExistence type="predicted"/>
<organism evidence="1 2">
    <name type="scientific">Leptothoe kymatousa TAU-MAC 1615</name>
    <dbReference type="NCBI Taxonomy" id="2364775"/>
    <lineage>
        <taxon>Bacteria</taxon>
        <taxon>Bacillati</taxon>
        <taxon>Cyanobacteriota</taxon>
        <taxon>Cyanophyceae</taxon>
        <taxon>Nodosilineales</taxon>
        <taxon>Cymatolegaceae</taxon>
        <taxon>Leptothoe</taxon>
        <taxon>Leptothoe kymatousa</taxon>
    </lineage>
</organism>
<dbReference type="RefSeq" id="WP_215619650.1">
    <property type="nucleotide sequence ID" value="NZ_JADOER010000016.1"/>
</dbReference>
<evidence type="ECO:0000313" key="1">
    <source>
        <dbReference type="EMBL" id="MBT9313770.1"/>
    </source>
</evidence>
<protein>
    <submittedName>
        <fullName evidence="1">Uncharacterized protein</fullName>
    </submittedName>
</protein>
<sequence length="79" mass="8771">MITPLNTLPADLSITLPTGETIRHILLGSPGGIRQTIHLLHNLKYVEPSQWSPLIEIPDNQLILTPNQGDVISILMKRL</sequence>